<dbReference type="STRING" id="6832.A0A553NT38"/>
<evidence type="ECO:0000256" key="7">
    <source>
        <dbReference type="ARBA" id="ARBA00023136"/>
    </source>
</evidence>
<keyword evidence="2" id="KW-0479">Metal-binding</keyword>
<dbReference type="PROSITE" id="PS51421">
    <property type="entry name" value="RAS"/>
    <property type="match status" value="1"/>
</dbReference>
<dbReference type="PRINTS" id="PR00449">
    <property type="entry name" value="RASTRNSFRMNG"/>
</dbReference>
<dbReference type="NCBIfam" id="TIGR00231">
    <property type="entry name" value="small_GTP"/>
    <property type="match status" value="1"/>
</dbReference>
<keyword evidence="3" id="KW-0547">Nucleotide-binding</keyword>
<evidence type="ECO:0000256" key="3">
    <source>
        <dbReference type="ARBA" id="ARBA00022741"/>
    </source>
</evidence>
<dbReference type="OMA" id="RGNISAN"/>
<proteinExistence type="inferred from homology"/>
<dbReference type="Pfam" id="PF00071">
    <property type="entry name" value="Ras"/>
    <property type="match status" value="1"/>
</dbReference>
<dbReference type="InterPro" id="IPR001806">
    <property type="entry name" value="Small_GTPase"/>
</dbReference>
<keyword evidence="9" id="KW-0636">Prenylation</keyword>
<dbReference type="Gene3D" id="3.40.50.300">
    <property type="entry name" value="P-loop containing nucleotide triphosphate hydrolases"/>
    <property type="match status" value="1"/>
</dbReference>
<keyword evidence="7" id="KW-0472">Membrane</keyword>
<comment type="similarity">
    <text evidence="11">Belongs to the small GTPase superfamily. Rheb family.</text>
</comment>
<evidence type="ECO:0000256" key="4">
    <source>
        <dbReference type="ARBA" id="ARBA00022801"/>
    </source>
</evidence>
<sequence>MPEAKKRKVALMGSRSVGKSSLAIQFVQGQFVDHYEPTIENTFNKKVNLHGSEYELYLVDTAGQDEYSIMPPEYSVDVHGYVLVYSIDSMKSLEVCQTLHEKLIDLIGNNNVPIVLVGNKCDLHADRQVSSEEGRRLAAEIKAVFLETSAKNNQNVADVFHKVLSEMEKDSGTLDNGEKKCVIS</sequence>
<comment type="caution">
    <text evidence="13">The sequence shown here is derived from an EMBL/GenBank/DDBJ whole genome shotgun (WGS) entry which is preliminary data.</text>
</comment>
<evidence type="ECO:0000256" key="2">
    <source>
        <dbReference type="ARBA" id="ARBA00022723"/>
    </source>
</evidence>
<evidence type="ECO:0000256" key="6">
    <source>
        <dbReference type="ARBA" id="ARBA00023134"/>
    </source>
</evidence>
<dbReference type="GO" id="GO:0005525">
    <property type="term" value="F:GTP binding"/>
    <property type="evidence" value="ECO:0007669"/>
    <property type="project" value="UniProtKB-KW"/>
</dbReference>
<dbReference type="PROSITE" id="PS51420">
    <property type="entry name" value="RHO"/>
    <property type="match status" value="1"/>
</dbReference>
<dbReference type="InterPro" id="IPR005225">
    <property type="entry name" value="Small_GTP-bd"/>
</dbReference>
<dbReference type="InterPro" id="IPR020849">
    <property type="entry name" value="Small_GTPase_Ras-type"/>
</dbReference>
<dbReference type="GO" id="GO:0007165">
    <property type="term" value="P:signal transduction"/>
    <property type="evidence" value="ECO:0007669"/>
    <property type="project" value="InterPro"/>
</dbReference>
<evidence type="ECO:0000256" key="12">
    <source>
        <dbReference type="ARBA" id="ARBA00049117"/>
    </source>
</evidence>
<dbReference type="EMBL" id="VCGU01000010">
    <property type="protein sequence ID" value="TRY68588.1"/>
    <property type="molecule type" value="Genomic_DNA"/>
</dbReference>
<dbReference type="SUPFAM" id="SSF52540">
    <property type="entry name" value="P-loop containing nucleoside triphosphate hydrolases"/>
    <property type="match status" value="1"/>
</dbReference>
<dbReference type="SMART" id="SM00175">
    <property type="entry name" value="RAB"/>
    <property type="match status" value="1"/>
</dbReference>
<evidence type="ECO:0000256" key="8">
    <source>
        <dbReference type="ARBA" id="ARBA00023288"/>
    </source>
</evidence>
<dbReference type="GO" id="GO:0003924">
    <property type="term" value="F:GTPase activity"/>
    <property type="evidence" value="ECO:0007669"/>
    <property type="project" value="InterPro"/>
</dbReference>
<evidence type="ECO:0000256" key="10">
    <source>
        <dbReference type="ARBA" id="ARBA00037811"/>
    </source>
</evidence>
<evidence type="ECO:0000256" key="11">
    <source>
        <dbReference type="ARBA" id="ARBA00037969"/>
    </source>
</evidence>
<dbReference type="FunFam" id="3.40.50.300:FF:000273">
    <property type="entry name" value="GTP-binding protein Rheb homolog"/>
    <property type="match status" value="1"/>
</dbReference>
<dbReference type="PANTHER" id="PTHR24070">
    <property type="entry name" value="RAS, DI-RAS, AND RHEB FAMILY MEMBERS OF SMALL GTPASE SUPERFAMILY"/>
    <property type="match status" value="1"/>
</dbReference>
<evidence type="ECO:0000256" key="9">
    <source>
        <dbReference type="ARBA" id="ARBA00023289"/>
    </source>
</evidence>
<evidence type="ECO:0000313" key="14">
    <source>
        <dbReference type="Proteomes" id="UP000318571"/>
    </source>
</evidence>
<dbReference type="PROSITE" id="PS51419">
    <property type="entry name" value="RAB"/>
    <property type="match status" value="1"/>
</dbReference>
<evidence type="ECO:0000256" key="1">
    <source>
        <dbReference type="ARBA" id="ARBA00022481"/>
    </source>
</evidence>
<dbReference type="InterPro" id="IPR027417">
    <property type="entry name" value="P-loop_NTPase"/>
</dbReference>
<name>A0A553NT38_TIGCA</name>
<gene>
    <name evidence="13" type="ORF">TCAL_02483</name>
</gene>
<keyword evidence="6" id="KW-0342">GTP-binding</keyword>
<accession>A0A553NT38</accession>
<dbReference type="AlphaFoldDB" id="A0A553NT38"/>
<protein>
    <recommendedName>
        <fullName evidence="15">GTP-binding protein Rheb</fullName>
    </recommendedName>
</protein>
<keyword evidence="8" id="KW-0449">Lipoprotein</keyword>
<evidence type="ECO:0000313" key="13">
    <source>
        <dbReference type="EMBL" id="TRY68588.1"/>
    </source>
</evidence>
<comment type="subcellular location">
    <subcellularLocation>
        <location evidence="10">Endoplasmic reticulum membrane</location>
        <topology evidence="10">Lipid-anchor</topology>
        <orientation evidence="10">Cytoplasmic side</orientation>
    </subcellularLocation>
</comment>
<dbReference type="SMART" id="SM00174">
    <property type="entry name" value="RHO"/>
    <property type="match status" value="1"/>
</dbReference>
<dbReference type="SMART" id="SM00173">
    <property type="entry name" value="RAS"/>
    <property type="match status" value="1"/>
</dbReference>
<comment type="catalytic activity">
    <reaction evidence="12">
        <text>GTP + H2O = GDP + phosphate + H(+)</text>
        <dbReference type="Rhea" id="RHEA:19669"/>
        <dbReference type="ChEBI" id="CHEBI:15377"/>
        <dbReference type="ChEBI" id="CHEBI:15378"/>
        <dbReference type="ChEBI" id="CHEBI:37565"/>
        <dbReference type="ChEBI" id="CHEBI:43474"/>
        <dbReference type="ChEBI" id="CHEBI:58189"/>
    </reaction>
    <physiologicalReaction direction="left-to-right" evidence="12">
        <dbReference type="Rhea" id="RHEA:19670"/>
    </physiologicalReaction>
</comment>
<reference evidence="13 14" key="1">
    <citation type="journal article" date="2018" name="Nat. Ecol. Evol.">
        <title>Genomic signatures of mitonuclear coevolution across populations of Tigriopus californicus.</title>
        <authorList>
            <person name="Barreto F.S."/>
            <person name="Watson E.T."/>
            <person name="Lima T.G."/>
            <person name="Willett C.S."/>
            <person name="Edmands S."/>
            <person name="Li W."/>
            <person name="Burton R.S."/>
        </authorList>
    </citation>
    <scope>NUCLEOTIDE SEQUENCE [LARGE SCALE GENOMIC DNA]</scope>
    <source>
        <strain evidence="13 14">San Diego</strain>
    </source>
</reference>
<organism evidence="13 14">
    <name type="scientific">Tigriopus californicus</name>
    <name type="common">Marine copepod</name>
    <dbReference type="NCBI Taxonomy" id="6832"/>
    <lineage>
        <taxon>Eukaryota</taxon>
        <taxon>Metazoa</taxon>
        <taxon>Ecdysozoa</taxon>
        <taxon>Arthropoda</taxon>
        <taxon>Crustacea</taxon>
        <taxon>Multicrustacea</taxon>
        <taxon>Hexanauplia</taxon>
        <taxon>Copepoda</taxon>
        <taxon>Harpacticoida</taxon>
        <taxon>Harpacticidae</taxon>
        <taxon>Tigriopus</taxon>
    </lineage>
</organism>
<keyword evidence="1" id="KW-0488">Methylation</keyword>
<dbReference type="GO" id="GO:0005789">
    <property type="term" value="C:endoplasmic reticulum membrane"/>
    <property type="evidence" value="ECO:0007669"/>
    <property type="project" value="UniProtKB-SubCell"/>
</dbReference>
<evidence type="ECO:0008006" key="15">
    <source>
        <dbReference type="Google" id="ProtNLM"/>
    </source>
</evidence>
<keyword evidence="5" id="KW-0460">Magnesium</keyword>
<dbReference type="GO" id="GO:0046872">
    <property type="term" value="F:metal ion binding"/>
    <property type="evidence" value="ECO:0007669"/>
    <property type="project" value="UniProtKB-KW"/>
</dbReference>
<keyword evidence="4" id="KW-0378">Hydrolase</keyword>
<dbReference type="OrthoDB" id="25818at2759"/>
<evidence type="ECO:0000256" key="5">
    <source>
        <dbReference type="ARBA" id="ARBA00022842"/>
    </source>
</evidence>
<dbReference type="Proteomes" id="UP000318571">
    <property type="component" value="Chromosome 1"/>
</dbReference>
<keyword evidence="14" id="KW-1185">Reference proteome</keyword>